<sequence>MSPFLLVYTALFLLLATLAHASAVPQPALDLEVVERVDNDPDPTCSRGIVASDVCCLASCGTCGGEGCHLRPGRSWGCCMGTIRSRGRNCEFNGPPCSSPTGFSGTTAPPTTTTTTATTTTAATTTTTTAPSTTTTTAATTTTTTASPTTTAPPTTTTTTAPPTTTTTTTAPPTTTTTTTAPPTTTTTAPPTTTTTTAPPTTTMASNPVWQTVNTGNTFPTARHEACFVMVNGKGYLLGGRGNNPAKPVDIFDPATNRWTQGARPDIELHHMQCVAVGNQVWIVSSWTGGFPNEKNVGSIYIYNTASNTWSTRPGLPEPRRRGGGASVLYDNKIYVVGGNRGGHGGQATTLGWMDYYDLDEQKWVTNLKPLPDGRDHVGGGVVNGNKLCIAGGRDGGVRGFFFATKASTYCYTFSTDTWQNMNAAIPAPRAGSSYGTTCAGHLMIAGGERSDAFSQVDVFDGSSWTTTASLQRKRHGSGLAVSDCSCGKIYIASGSGSRGGSPELTSTEVYLPNGDSSPCAVH</sequence>
<evidence type="ECO:0000256" key="3">
    <source>
        <dbReference type="SAM" id="MobiDB-lite"/>
    </source>
</evidence>
<feature type="compositionally biased region" description="Low complexity" evidence="3">
    <location>
        <begin position="106"/>
        <end position="203"/>
    </location>
</feature>
<dbReference type="InterPro" id="IPR006652">
    <property type="entry name" value="Kelch_1"/>
</dbReference>
<dbReference type="Proteomes" id="UP000247409">
    <property type="component" value="Unassembled WGS sequence"/>
</dbReference>
<dbReference type="EMBL" id="NBIV01000579">
    <property type="protein sequence ID" value="PXF39634.1"/>
    <property type="molecule type" value="Genomic_DNA"/>
</dbReference>
<dbReference type="Pfam" id="PF24681">
    <property type="entry name" value="Kelch_KLHDC2_KLHL20_DRC7"/>
    <property type="match status" value="1"/>
</dbReference>
<evidence type="ECO:0000313" key="5">
    <source>
        <dbReference type="EMBL" id="PXF39634.1"/>
    </source>
</evidence>
<name>A0A2V3IC10_9FLOR</name>
<dbReference type="STRING" id="448386.A0A2V3IC10"/>
<keyword evidence="4" id="KW-0732">Signal</keyword>
<dbReference type="PANTHER" id="PTHR45632:SF3">
    <property type="entry name" value="KELCH-LIKE PROTEIN 32"/>
    <property type="match status" value="1"/>
</dbReference>
<dbReference type="SUPFAM" id="SSF117281">
    <property type="entry name" value="Kelch motif"/>
    <property type="match status" value="1"/>
</dbReference>
<evidence type="ECO:0000256" key="1">
    <source>
        <dbReference type="ARBA" id="ARBA00022441"/>
    </source>
</evidence>
<dbReference type="Gene3D" id="2.120.10.80">
    <property type="entry name" value="Kelch-type beta propeller"/>
    <property type="match status" value="2"/>
</dbReference>
<accession>A0A2V3IC10</accession>
<feature type="region of interest" description="Disordered" evidence="3">
    <location>
        <begin position="94"/>
        <end position="208"/>
    </location>
</feature>
<proteinExistence type="predicted"/>
<protein>
    <submittedName>
        <fullName evidence="5">Kelch-like protein terF</fullName>
    </submittedName>
</protein>
<keyword evidence="2" id="KW-0677">Repeat</keyword>
<keyword evidence="1" id="KW-0880">Kelch repeat</keyword>
<reference evidence="5 7" key="1">
    <citation type="journal article" date="2018" name="Mol. Biol. Evol.">
        <title>Analysis of the draft genome of the red seaweed Gracilariopsis chorda provides insights into genome size evolution in Rhodophyta.</title>
        <authorList>
            <person name="Lee J."/>
            <person name="Yang E.C."/>
            <person name="Graf L."/>
            <person name="Yang J.H."/>
            <person name="Qiu H."/>
            <person name="Zel Zion U."/>
            <person name="Chan C.X."/>
            <person name="Stephens T.G."/>
            <person name="Weber A.P.M."/>
            <person name="Boo G.H."/>
            <person name="Boo S.M."/>
            <person name="Kim K.M."/>
            <person name="Shin Y."/>
            <person name="Jung M."/>
            <person name="Lee S.J."/>
            <person name="Yim H.S."/>
            <person name="Lee J.H."/>
            <person name="Bhattacharya D."/>
            <person name="Yoon H.S."/>
        </authorList>
    </citation>
    <scope>NUCLEOTIDE SEQUENCE [LARGE SCALE GENOMIC DNA]</scope>
    <source>
        <strain evidence="5 7">SKKU-2015</strain>
        <tissue evidence="5">Whole body</tissue>
    </source>
</reference>
<comment type="caution">
    <text evidence="5">The sequence shown here is derived from an EMBL/GenBank/DDBJ whole genome shotgun (WGS) entry which is preliminary data.</text>
</comment>
<gene>
    <name evidence="6" type="ORF">BWQ96_04537</name>
    <name evidence="5" type="ORF">BWQ96_10667</name>
</gene>
<dbReference type="AlphaFoldDB" id="A0A2V3IC10"/>
<evidence type="ECO:0000313" key="7">
    <source>
        <dbReference type="Proteomes" id="UP000247409"/>
    </source>
</evidence>
<evidence type="ECO:0000256" key="4">
    <source>
        <dbReference type="SAM" id="SignalP"/>
    </source>
</evidence>
<dbReference type="SMART" id="SM00612">
    <property type="entry name" value="Kelch"/>
    <property type="match status" value="5"/>
</dbReference>
<dbReference type="EMBL" id="NBIV01000054">
    <property type="protein sequence ID" value="PXF45769.1"/>
    <property type="molecule type" value="Genomic_DNA"/>
</dbReference>
<dbReference type="InterPro" id="IPR011043">
    <property type="entry name" value="Gal_Oxase/kelch_b-propeller"/>
</dbReference>
<dbReference type="PANTHER" id="PTHR45632">
    <property type="entry name" value="LD33804P"/>
    <property type="match status" value="1"/>
</dbReference>
<feature type="chain" id="PRO_5036053510" evidence="4">
    <location>
        <begin position="22"/>
        <end position="523"/>
    </location>
</feature>
<dbReference type="SUPFAM" id="SSF50965">
    <property type="entry name" value="Galactose oxidase, central domain"/>
    <property type="match status" value="1"/>
</dbReference>
<organism evidence="5 7">
    <name type="scientific">Gracilariopsis chorda</name>
    <dbReference type="NCBI Taxonomy" id="448386"/>
    <lineage>
        <taxon>Eukaryota</taxon>
        <taxon>Rhodophyta</taxon>
        <taxon>Florideophyceae</taxon>
        <taxon>Rhodymeniophycidae</taxon>
        <taxon>Gracilariales</taxon>
        <taxon>Gracilariaceae</taxon>
        <taxon>Gracilariopsis</taxon>
    </lineage>
</organism>
<dbReference type="OrthoDB" id="45365at2759"/>
<evidence type="ECO:0000256" key="2">
    <source>
        <dbReference type="ARBA" id="ARBA00022737"/>
    </source>
</evidence>
<feature type="signal peptide" evidence="4">
    <location>
        <begin position="1"/>
        <end position="21"/>
    </location>
</feature>
<evidence type="ECO:0000313" key="6">
    <source>
        <dbReference type="EMBL" id="PXF45769.1"/>
    </source>
</evidence>
<keyword evidence="7" id="KW-1185">Reference proteome</keyword>
<dbReference type="InterPro" id="IPR015915">
    <property type="entry name" value="Kelch-typ_b-propeller"/>
</dbReference>